<dbReference type="InterPro" id="IPR001128">
    <property type="entry name" value="Cyt_P450"/>
</dbReference>
<evidence type="ECO:0000256" key="1">
    <source>
        <dbReference type="ARBA" id="ARBA00004167"/>
    </source>
</evidence>
<evidence type="ECO:0000256" key="8">
    <source>
        <dbReference type="ARBA" id="ARBA00023004"/>
    </source>
</evidence>
<dbReference type="PANTHER" id="PTHR47947">
    <property type="entry name" value="CYTOCHROME P450 82C3-RELATED"/>
    <property type="match status" value="1"/>
</dbReference>
<keyword evidence="8 11" id="KW-0408">Iron</keyword>
<evidence type="ECO:0000256" key="4">
    <source>
        <dbReference type="ARBA" id="ARBA00022692"/>
    </source>
</evidence>
<evidence type="ECO:0000256" key="6">
    <source>
        <dbReference type="ARBA" id="ARBA00022989"/>
    </source>
</evidence>
<comment type="caution">
    <text evidence="12">The sequence shown here is derived from an EMBL/GenBank/DDBJ whole genome shotgun (WGS) entry which is preliminary data.</text>
</comment>
<keyword evidence="7" id="KW-0560">Oxidoreductase</keyword>
<dbReference type="InterPro" id="IPR002401">
    <property type="entry name" value="Cyt_P450_E_grp-I"/>
</dbReference>
<feature type="binding site" description="axial binding residue" evidence="11">
    <location>
        <position position="77"/>
    </location>
    <ligand>
        <name>heme</name>
        <dbReference type="ChEBI" id="CHEBI:30413"/>
    </ligand>
    <ligandPart>
        <name>Fe</name>
        <dbReference type="ChEBI" id="CHEBI:18248"/>
    </ligandPart>
</feature>
<dbReference type="EMBL" id="JAATIQ010000527">
    <property type="protein sequence ID" value="KAF4352428.1"/>
    <property type="molecule type" value="Genomic_DNA"/>
</dbReference>
<evidence type="ECO:0000256" key="7">
    <source>
        <dbReference type="ARBA" id="ARBA00023002"/>
    </source>
</evidence>
<evidence type="ECO:0008006" key="14">
    <source>
        <dbReference type="Google" id="ProtNLM"/>
    </source>
</evidence>
<evidence type="ECO:0000313" key="13">
    <source>
        <dbReference type="Proteomes" id="UP000583929"/>
    </source>
</evidence>
<evidence type="ECO:0000313" key="12">
    <source>
        <dbReference type="EMBL" id="KAF4352428.1"/>
    </source>
</evidence>
<organism evidence="12 13">
    <name type="scientific">Cannabis sativa</name>
    <name type="common">Hemp</name>
    <name type="synonym">Marijuana</name>
    <dbReference type="NCBI Taxonomy" id="3483"/>
    <lineage>
        <taxon>Eukaryota</taxon>
        <taxon>Viridiplantae</taxon>
        <taxon>Streptophyta</taxon>
        <taxon>Embryophyta</taxon>
        <taxon>Tracheophyta</taxon>
        <taxon>Spermatophyta</taxon>
        <taxon>Magnoliopsida</taxon>
        <taxon>eudicotyledons</taxon>
        <taxon>Gunneridae</taxon>
        <taxon>Pentapetalae</taxon>
        <taxon>rosids</taxon>
        <taxon>fabids</taxon>
        <taxon>Rosales</taxon>
        <taxon>Cannabaceae</taxon>
        <taxon>Cannabis</taxon>
    </lineage>
</organism>
<evidence type="ECO:0000256" key="3">
    <source>
        <dbReference type="ARBA" id="ARBA00022617"/>
    </source>
</evidence>
<dbReference type="GO" id="GO:0004497">
    <property type="term" value="F:monooxygenase activity"/>
    <property type="evidence" value="ECO:0007669"/>
    <property type="project" value="UniProtKB-KW"/>
</dbReference>
<keyword evidence="4" id="KW-0812">Transmembrane</keyword>
<proteinExistence type="inferred from homology"/>
<evidence type="ECO:0000256" key="10">
    <source>
        <dbReference type="ARBA" id="ARBA00023136"/>
    </source>
</evidence>
<keyword evidence="13" id="KW-1185">Reference proteome</keyword>
<dbReference type="PRINTS" id="PR00463">
    <property type="entry name" value="EP450I"/>
</dbReference>
<reference evidence="12 13" key="1">
    <citation type="journal article" date="2020" name="bioRxiv">
        <title>Sequence and annotation of 42 cannabis genomes reveals extensive copy number variation in cannabinoid synthesis and pathogen resistance genes.</title>
        <authorList>
            <person name="Mckernan K.J."/>
            <person name="Helbert Y."/>
            <person name="Kane L.T."/>
            <person name="Ebling H."/>
            <person name="Zhang L."/>
            <person name="Liu B."/>
            <person name="Eaton Z."/>
            <person name="Mclaughlin S."/>
            <person name="Kingan S."/>
            <person name="Baybayan P."/>
            <person name="Concepcion G."/>
            <person name="Jordan M."/>
            <person name="Riva A."/>
            <person name="Barbazuk W."/>
            <person name="Harkins T."/>
        </authorList>
    </citation>
    <scope>NUCLEOTIDE SEQUENCE [LARGE SCALE GENOMIC DNA]</scope>
    <source>
        <strain evidence="13">cv. Jamaican Lion 4</strain>
        <tissue evidence="12">Leaf</tissue>
    </source>
</reference>
<dbReference type="Pfam" id="PF00067">
    <property type="entry name" value="p450"/>
    <property type="match status" value="1"/>
</dbReference>
<comment type="cofactor">
    <cofactor evidence="11">
        <name>heme</name>
        <dbReference type="ChEBI" id="CHEBI:30413"/>
    </cofactor>
</comment>
<comment type="similarity">
    <text evidence="2">Belongs to the cytochrome P450 family.</text>
</comment>
<evidence type="ECO:0000256" key="9">
    <source>
        <dbReference type="ARBA" id="ARBA00023033"/>
    </source>
</evidence>
<keyword evidence="3 11" id="KW-0349">Heme</keyword>
<dbReference type="Gene3D" id="1.10.630.10">
    <property type="entry name" value="Cytochrome P450"/>
    <property type="match status" value="1"/>
</dbReference>
<accession>A0A7J6E216</accession>
<dbReference type="PANTHER" id="PTHR47947:SF62">
    <property type="entry name" value="CYTOCHROME P450, FAMILY 81, SUBFAMILY D, POLYPEPTIDE 5"/>
    <property type="match status" value="1"/>
</dbReference>
<keyword evidence="6" id="KW-1133">Transmembrane helix</keyword>
<dbReference type="AlphaFoldDB" id="A0A7J6E216"/>
<keyword evidence="5 11" id="KW-0479">Metal-binding</keyword>
<evidence type="ECO:0000256" key="5">
    <source>
        <dbReference type="ARBA" id="ARBA00022723"/>
    </source>
</evidence>
<dbReference type="InterPro" id="IPR050651">
    <property type="entry name" value="Plant_Cytochrome_P450_Monoox"/>
</dbReference>
<dbReference type="SUPFAM" id="SSF48264">
    <property type="entry name" value="Cytochrome P450"/>
    <property type="match status" value="1"/>
</dbReference>
<evidence type="ECO:0000256" key="2">
    <source>
        <dbReference type="ARBA" id="ARBA00010617"/>
    </source>
</evidence>
<protein>
    <recommendedName>
        <fullName evidence="14">Cytochrome P450</fullName>
    </recommendedName>
</protein>
<evidence type="ECO:0000256" key="11">
    <source>
        <dbReference type="PIRSR" id="PIRSR602401-1"/>
    </source>
</evidence>
<name>A0A7J6E216_CANSA</name>
<dbReference type="GO" id="GO:0005506">
    <property type="term" value="F:iron ion binding"/>
    <property type="evidence" value="ECO:0007669"/>
    <property type="project" value="InterPro"/>
</dbReference>
<dbReference type="GO" id="GO:0020037">
    <property type="term" value="F:heme binding"/>
    <property type="evidence" value="ECO:0007669"/>
    <property type="project" value="InterPro"/>
</dbReference>
<dbReference type="GO" id="GO:0016020">
    <property type="term" value="C:membrane"/>
    <property type="evidence" value="ECO:0007669"/>
    <property type="project" value="UniProtKB-SubCell"/>
</dbReference>
<keyword evidence="10" id="KW-0472">Membrane</keyword>
<dbReference type="GO" id="GO:0016705">
    <property type="term" value="F:oxidoreductase activity, acting on paired donors, with incorporation or reduction of molecular oxygen"/>
    <property type="evidence" value="ECO:0007669"/>
    <property type="project" value="InterPro"/>
</dbReference>
<dbReference type="InterPro" id="IPR036396">
    <property type="entry name" value="Cyt_P450_sf"/>
</dbReference>
<gene>
    <name evidence="12" type="ORF">G4B88_018860</name>
</gene>
<sequence length="146" mass="16202">MLLPHLSSTDCTIEGYDIPRGIILLVNAWAIHRNPMLWDEAENFKPERFMNKSNNSEGDDGGGGDGFNKHMPFGRACPGIDLAQRVVGVTLGCLIQCFDWERVTEDEDIDMSEGKGVTMPKLVLLKAMFKARPIMNTVLSKFANAT</sequence>
<dbReference type="Proteomes" id="UP000583929">
    <property type="component" value="Unassembled WGS sequence"/>
</dbReference>
<comment type="subcellular location">
    <subcellularLocation>
        <location evidence="1">Membrane</location>
        <topology evidence="1">Single-pass membrane protein</topology>
    </subcellularLocation>
</comment>
<keyword evidence="9" id="KW-0503">Monooxygenase</keyword>